<dbReference type="Gene3D" id="6.10.140.2220">
    <property type="match status" value="1"/>
</dbReference>
<reference evidence="7" key="1">
    <citation type="submission" date="2023-03" db="EMBL/GenBank/DDBJ databases">
        <title>Massive genome expansion in bonnet fungi (Mycena s.s.) driven by repeated elements and novel gene families across ecological guilds.</title>
        <authorList>
            <consortium name="Lawrence Berkeley National Laboratory"/>
            <person name="Harder C.B."/>
            <person name="Miyauchi S."/>
            <person name="Viragh M."/>
            <person name="Kuo A."/>
            <person name="Thoen E."/>
            <person name="Andreopoulos B."/>
            <person name="Lu D."/>
            <person name="Skrede I."/>
            <person name="Drula E."/>
            <person name="Henrissat B."/>
            <person name="Morin E."/>
            <person name="Kohler A."/>
            <person name="Barry K."/>
            <person name="LaButti K."/>
            <person name="Morin E."/>
            <person name="Salamov A."/>
            <person name="Lipzen A."/>
            <person name="Mereny Z."/>
            <person name="Hegedus B."/>
            <person name="Baldrian P."/>
            <person name="Stursova M."/>
            <person name="Weitz H."/>
            <person name="Taylor A."/>
            <person name="Grigoriev I.V."/>
            <person name="Nagy L.G."/>
            <person name="Martin F."/>
            <person name="Kauserud H."/>
        </authorList>
    </citation>
    <scope>NUCLEOTIDE SEQUENCE</scope>
    <source>
        <strain evidence="7">CBHHK182m</strain>
    </source>
</reference>
<keyword evidence="1" id="KW-0479">Metal-binding</keyword>
<evidence type="ECO:0000259" key="6">
    <source>
        <dbReference type="PROSITE" id="PS50865"/>
    </source>
</evidence>
<feature type="region of interest" description="Disordered" evidence="5">
    <location>
        <begin position="228"/>
        <end position="255"/>
    </location>
</feature>
<evidence type="ECO:0000313" key="7">
    <source>
        <dbReference type="EMBL" id="KAJ7784414.1"/>
    </source>
</evidence>
<dbReference type="Pfam" id="PF01753">
    <property type="entry name" value="zf-MYND"/>
    <property type="match status" value="1"/>
</dbReference>
<organism evidence="7 8">
    <name type="scientific">Mycena metata</name>
    <dbReference type="NCBI Taxonomy" id="1033252"/>
    <lineage>
        <taxon>Eukaryota</taxon>
        <taxon>Fungi</taxon>
        <taxon>Dikarya</taxon>
        <taxon>Basidiomycota</taxon>
        <taxon>Agaricomycotina</taxon>
        <taxon>Agaricomycetes</taxon>
        <taxon>Agaricomycetidae</taxon>
        <taxon>Agaricales</taxon>
        <taxon>Marasmiineae</taxon>
        <taxon>Mycenaceae</taxon>
        <taxon>Mycena</taxon>
    </lineage>
</organism>
<evidence type="ECO:0000256" key="2">
    <source>
        <dbReference type="ARBA" id="ARBA00022771"/>
    </source>
</evidence>
<sequence length="276" mass="31531">MQQPKSGSACDFLRCWDRRQKFLDGTFLSDEEIERPSKSWLRCSRCKNQFYCSADCQKNDWKEHKWNCSLLPVDELPAATVVVDDDFKAEVTRVVAILKEMAAALKVEKNLSVEMFAPLLKITSEVPDRFHYKRAIQDSDKFNYRPPLIAACRLLLIDYVSTLDEAGRQEYEKYLARADYPTAPDMPYRKMYAPKIVARPADLSPGEYHMVVKVMPIFATGEMEKAKKKKQMEKDAAEKKAGGSKGEQEGNAAEEGEGFRMQWVSLAVLTTRLYSA</sequence>
<evidence type="ECO:0000313" key="8">
    <source>
        <dbReference type="Proteomes" id="UP001215598"/>
    </source>
</evidence>
<feature type="non-terminal residue" evidence="7">
    <location>
        <position position="276"/>
    </location>
</feature>
<dbReference type="PROSITE" id="PS50865">
    <property type="entry name" value="ZF_MYND_2"/>
    <property type="match status" value="1"/>
</dbReference>
<evidence type="ECO:0000256" key="1">
    <source>
        <dbReference type="ARBA" id="ARBA00022723"/>
    </source>
</evidence>
<dbReference type="InterPro" id="IPR002893">
    <property type="entry name" value="Znf_MYND"/>
</dbReference>
<evidence type="ECO:0000256" key="4">
    <source>
        <dbReference type="PROSITE-ProRule" id="PRU00134"/>
    </source>
</evidence>
<evidence type="ECO:0000256" key="5">
    <source>
        <dbReference type="SAM" id="MobiDB-lite"/>
    </source>
</evidence>
<name>A0AAD7KF85_9AGAR</name>
<gene>
    <name evidence="7" type="ORF">B0H16DRAFT_1492409</name>
</gene>
<evidence type="ECO:0000256" key="3">
    <source>
        <dbReference type="ARBA" id="ARBA00022833"/>
    </source>
</evidence>
<keyword evidence="8" id="KW-1185">Reference proteome</keyword>
<dbReference type="Proteomes" id="UP001215598">
    <property type="component" value="Unassembled WGS sequence"/>
</dbReference>
<feature type="compositionally biased region" description="Basic and acidic residues" evidence="5">
    <location>
        <begin position="232"/>
        <end position="241"/>
    </location>
</feature>
<dbReference type="GO" id="GO:0008270">
    <property type="term" value="F:zinc ion binding"/>
    <property type="evidence" value="ECO:0007669"/>
    <property type="project" value="UniProtKB-KW"/>
</dbReference>
<protein>
    <recommendedName>
        <fullName evidence="6">MYND-type domain-containing protein</fullName>
    </recommendedName>
</protein>
<keyword evidence="2 4" id="KW-0863">Zinc-finger</keyword>
<feature type="domain" description="MYND-type" evidence="6">
    <location>
        <begin position="12"/>
        <end position="68"/>
    </location>
</feature>
<dbReference type="SUPFAM" id="SSF144232">
    <property type="entry name" value="HIT/MYND zinc finger-like"/>
    <property type="match status" value="1"/>
</dbReference>
<dbReference type="AlphaFoldDB" id="A0AAD7KF85"/>
<accession>A0AAD7KF85</accession>
<keyword evidence="3" id="KW-0862">Zinc</keyword>
<dbReference type="EMBL" id="JARKIB010000002">
    <property type="protein sequence ID" value="KAJ7784414.1"/>
    <property type="molecule type" value="Genomic_DNA"/>
</dbReference>
<proteinExistence type="predicted"/>
<comment type="caution">
    <text evidence="7">The sequence shown here is derived from an EMBL/GenBank/DDBJ whole genome shotgun (WGS) entry which is preliminary data.</text>
</comment>